<sequence>MRHMWVMLAVLALLVAVALAAEAGGPELSYGHGGAEGHEGTPLGRPDDGSHGLPLAAGGHYGQSTQTKA</sequence>
<dbReference type="Proteomes" id="UP001378592">
    <property type="component" value="Unassembled WGS sequence"/>
</dbReference>
<keyword evidence="2" id="KW-0732">Signal</keyword>
<evidence type="ECO:0000256" key="2">
    <source>
        <dbReference type="SAM" id="SignalP"/>
    </source>
</evidence>
<evidence type="ECO:0000313" key="3">
    <source>
        <dbReference type="EMBL" id="KAK7867548.1"/>
    </source>
</evidence>
<proteinExistence type="predicted"/>
<feature type="signal peptide" evidence="2">
    <location>
        <begin position="1"/>
        <end position="20"/>
    </location>
</feature>
<reference evidence="3 4" key="1">
    <citation type="submission" date="2024-03" db="EMBL/GenBank/DDBJ databases">
        <title>The genome assembly and annotation of the cricket Gryllus longicercus Weissman &amp; Gray.</title>
        <authorList>
            <person name="Szrajer S."/>
            <person name="Gray D."/>
            <person name="Ylla G."/>
        </authorList>
    </citation>
    <scope>NUCLEOTIDE SEQUENCE [LARGE SCALE GENOMIC DNA]</scope>
    <source>
        <strain evidence="3">DAG 2021-001</strain>
        <tissue evidence="3">Whole body minus gut</tissue>
    </source>
</reference>
<keyword evidence="4" id="KW-1185">Reference proteome</keyword>
<evidence type="ECO:0000313" key="4">
    <source>
        <dbReference type="Proteomes" id="UP001378592"/>
    </source>
</evidence>
<name>A0AAN9VP11_9ORTH</name>
<feature type="compositionally biased region" description="Basic and acidic residues" evidence="1">
    <location>
        <begin position="35"/>
        <end position="50"/>
    </location>
</feature>
<evidence type="ECO:0000256" key="1">
    <source>
        <dbReference type="SAM" id="MobiDB-lite"/>
    </source>
</evidence>
<evidence type="ECO:0008006" key="5">
    <source>
        <dbReference type="Google" id="ProtNLM"/>
    </source>
</evidence>
<dbReference type="EMBL" id="JAZDUA010000116">
    <property type="protein sequence ID" value="KAK7867548.1"/>
    <property type="molecule type" value="Genomic_DNA"/>
</dbReference>
<organism evidence="3 4">
    <name type="scientific">Gryllus longicercus</name>
    <dbReference type="NCBI Taxonomy" id="2509291"/>
    <lineage>
        <taxon>Eukaryota</taxon>
        <taxon>Metazoa</taxon>
        <taxon>Ecdysozoa</taxon>
        <taxon>Arthropoda</taxon>
        <taxon>Hexapoda</taxon>
        <taxon>Insecta</taxon>
        <taxon>Pterygota</taxon>
        <taxon>Neoptera</taxon>
        <taxon>Polyneoptera</taxon>
        <taxon>Orthoptera</taxon>
        <taxon>Ensifera</taxon>
        <taxon>Gryllidea</taxon>
        <taxon>Grylloidea</taxon>
        <taxon>Gryllidae</taxon>
        <taxon>Gryllinae</taxon>
        <taxon>Gryllus</taxon>
    </lineage>
</organism>
<gene>
    <name evidence="3" type="ORF">R5R35_004302</name>
</gene>
<accession>A0AAN9VP11</accession>
<feature type="chain" id="PRO_5042955866" description="Accessory gland protein" evidence="2">
    <location>
        <begin position="21"/>
        <end position="69"/>
    </location>
</feature>
<comment type="caution">
    <text evidence="3">The sequence shown here is derived from an EMBL/GenBank/DDBJ whole genome shotgun (WGS) entry which is preliminary data.</text>
</comment>
<feature type="region of interest" description="Disordered" evidence="1">
    <location>
        <begin position="28"/>
        <end position="69"/>
    </location>
</feature>
<protein>
    <recommendedName>
        <fullName evidence="5">Accessory gland protein</fullName>
    </recommendedName>
</protein>
<dbReference type="AlphaFoldDB" id="A0AAN9VP11"/>